<evidence type="ECO:0000256" key="1">
    <source>
        <dbReference type="SAM" id="MobiDB-lite"/>
    </source>
</evidence>
<dbReference type="AlphaFoldDB" id="A0AAD7HZ55"/>
<name>A0AAD7HZ55_9AGAR</name>
<comment type="caution">
    <text evidence="2">The sequence shown here is derived from an EMBL/GenBank/DDBJ whole genome shotgun (WGS) entry which is preliminary data.</text>
</comment>
<evidence type="ECO:0000313" key="3">
    <source>
        <dbReference type="Proteomes" id="UP001215598"/>
    </source>
</evidence>
<sequence>MSSFLALWQTESLEYLARRDAIAEEERQARYSIRDYIAYIERAVLAWSIREQRAETRRQLALARVRLRRNWREWGQTLDIAQNYFNRARVLRLMLSYDIANRRHHARIASDAGARMSCVLPFHPAKGFKNHVYHSAHPTRYYYLISAGVYTTLPECSANRTDDIPIVRVSTFEQAGQEWAKMCNATHPQCQDLRTRADAAPLTPAIPEAPRVPALPPRSVHAVRARLGPSSSSTRSRSSATETSSSSSAASSTNIIGAGELAPFIFVIPKTATIYFDAQRAHRASRRCGATEVRVVRSFEEATAALRYHQMENAQVD</sequence>
<accession>A0AAD7HZ55</accession>
<dbReference type="Proteomes" id="UP001215598">
    <property type="component" value="Unassembled WGS sequence"/>
</dbReference>
<feature type="region of interest" description="Disordered" evidence="1">
    <location>
        <begin position="224"/>
        <end position="252"/>
    </location>
</feature>
<proteinExistence type="predicted"/>
<evidence type="ECO:0000313" key="2">
    <source>
        <dbReference type="EMBL" id="KAJ7731409.1"/>
    </source>
</evidence>
<keyword evidence="3" id="KW-1185">Reference proteome</keyword>
<dbReference type="EMBL" id="JARKIB010000153">
    <property type="protein sequence ID" value="KAJ7731409.1"/>
    <property type="molecule type" value="Genomic_DNA"/>
</dbReference>
<organism evidence="2 3">
    <name type="scientific">Mycena metata</name>
    <dbReference type="NCBI Taxonomy" id="1033252"/>
    <lineage>
        <taxon>Eukaryota</taxon>
        <taxon>Fungi</taxon>
        <taxon>Dikarya</taxon>
        <taxon>Basidiomycota</taxon>
        <taxon>Agaricomycotina</taxon>
        <taxon>Agaricomycetes</taxon>
        <taxon>Agaricomycetidae</taxon>
        <taxon>Agaricales</taxon>
        <taxon>Marasmiineae</taxon>
        <taxon>Mycenaceae</taxon>
        <taxon>Mycena</taxon>
    </lineage>
</organism>
<feature type="compositionally biased region" description="Low complexity" evidence="1">
    <location>
        <begin position="230"/>
        <end position="252"/>
    </location>
</feature>
<protein>
    <submittedName>
        <fullName evidence="2">Uncharacterized protein</fullName>
    </submittedName>
</protein>
<gene>
    <name evidence="2" type="ORF">B0H16DRAFT_1469186</name>
</gene>
<reference evidence="2" key="1">
    <citation type="submission" date="2023-03" db="EMBL/GenBank/DDBJ databases">
        <title>Massive genome expansion in bonnet fungi (Mycena s.s.) driven by repeated elements and novel gene families across ecological guilds.</title>
        <authorList>
            <consortium name="Lawrence Berkeley National Laboratory"/>
            <person name="Harder C.B."/>
            <person name="Miyauchi S."/>
            <person name="Viragh M."/>
            <person name="Kuo A."/>
            <person name="Thoen E."/>
            <person name="Andreopoulos B."/>
            <person name="Lu D."/>
            <person name="Skrede I."/>
            <person name="Drula E."/>
            <person name="Henrissat B."/>
            <person name="Morin E."/>
            <person name="Kohler A."/>
            <person name="Barry K."/>
            <person name="LaButti K."/>
            <person name="Morin E."/>
            <person name="Salamov A."/>
            <person name="Lipzen A."/>
            <person name="Mereny Z."/>
            <person name="Hegedus B."/>
            <person name="Baldrian P."/>
            <person name="Stursova M."/>
            <person name="Weitz H."/>
            <person name="Taylor A."/>
            <person name="Grigoriev I.V."/>
            <person name="Nagy L.G."/>
            <person name="Martin F."/>
            <person name="Kauserud H."/>
        </authorList>
    </citation>
    <scope>NUCLEOTIDE SEQUENCE</scope>
    <source>
        <strain evidence="2">CBHHK182m</strain>
    </source>
</reference>